<proteinExistence type="predicted"/>
<gene>
    <name evidence="1" type="ORF">SAMN04515674_105223</name>
</gene>
<organism evidence="1 2">
    <name type="scientific">Pseudarcicella hirudinis</name>
    <dbReference type="NCBI Taxonomy" id="1079859"/>
    <lineage>
        <taxon>Bacteria</taxon>
        <taxon>Pseudomonadati</taxon>
        <taxon>Bacteroidota</taxon>
        <taxon>Cytophagia</taxon>
        <taxon>Cytophagales</taxon>
        <taxon>Flectobacillaceae</taxon>
        <taxon>Pseudarcicella</taxon>
    </lineage>
</organism>
<evidence type="ECO:0000313" key="1">
    <source>
        <dbReference type="EMBL" id="SFP74527.1"/>
    </source>
</evidence>
<name>A0A1I5SVM6_9BACT</name>
<reference evidence="1 2" key="1">
    <citation type="submission" date="2016-10" db="EMBL/GenBank/DDBJ databases">
        <authorList>
            <person name="de Groot N.N."/>
        </authorList>
    </citation>
    <scope>NUCLEOTIDE SEQUENCE [LARGE SCALE GENOMIC DNA]</scope>
    <source>
        <strain evidence="2">E92,LMG 26720,CCM 7988</strain>
    </source>
</reference>
<dbReference type="OrthoDB" id="853871at2"/>
<dbReference type="RefSeq" id="WP_092016759.1">
    <property type="nucleotide sequence ID" value="NZ_JBHLXN010000001.1"/>
</dbReference>
<evidence type="ECO:0000313" key="2">
    <source>
        <dbReference type="Proteomes" id="UP000199306"/>
    </source>
</evidence>
<dbReference type="Proteomes" id="UP000199306">
    <property type="component" value="Unassembled WGS sequence"/>
</dbReference>
<protein>
    <submittedName>
        <fullName evidence="1">Uncharacterized protein</fullName>
    </submittedName>
</protein>
<dbReference type="STRING" id="1079859.SAMN04515674_105223"/>
<dbReference type="EMBL" id="FOXH01000005">
    <property type="protein sequence ID" value="SFP74527.1"/>
    <property type="molecule type" value="Genomic_DNA"/>
</dbReference>
<sequence length="60" mass="7502">MIFETYLEQKNINAETFLWDNPEKFKELKTIFNQIHPESFTMQKKFLLNKLRRKYQLKTF</sequence>
<dbReference type="AlphaFoldDB" id="A0A1I5SVM6"/>
<accession>A0A1I5SVM6</accession>
<keyword evidence="2" id="KW-1185">Reference proteome</keyword>